<evidence type="ECO:0000256" key="1">
    <source>
        <dbReference type="SAM" id="MobiDB-lite"/>
    </source>
</evidence>
<dbReference type="EMBL" id="PKRU02000001">
    <property type="protein sequence ID" value="RPD37851.1"/>
    <property type="molecule type" value="Genomic_DNA"/>
</dbReference>
<evidence type="ECO:0008006" key="4">
    <source>
        <dbReference type="Google" id="ProtNLM"/>
    </source>
</evidence>
<evidence type="ECO:0000313" key="2">
    <source>
        <dbReference type="EMBL" id="RPD37851.1"/>
    </source>
</evidence>
<evidence type="ECO:0000313" key="3">
    <source>
        <dbReference type="Proteomes" id="UP000236895"/>
    </source>
</evidence>
<dbReference type="AlphaFoldDB" id="A0A424FNW9"/>
<accession>A0A424FNW9</accession>
<name>A0A424FNW9_9HYPH</name>
<protein>
    <recommendedName>
        <fullName evidence="4">Lipoprotein</fullName>
    </recommendedName>
</protein>
<organism evidence="2 3">
    <name type="scientific">Candidatus Liberibacter solanacearum</name>
    <dbReference type="NCBI Taxonomy" id="556287"/>
    <lineage>
        <taxon>Bacteria</taxon>
        <taxon>Pseudomonadati</taxon>
        <taxon>Pseudomonadota</taxon>
        <taxon>Alphaproteobacteria</taxon>
        <taxon>Hyphomicrobiales</taxon>
        <taxon>Rhizobiaceae</taxon>
        <taxon>Liberibacter</taxon>
    </lineage>
</organism>
<gene>
    <name evidence="2" type="ORF">C0030_000285</name>
</gene>
<sequence length="61" mass="6416">MMDIKKLGLLSGVTMLSITAMLSGCDNAAKKAADTKQATEDAAKKAEQEKAEKDKNTSPTS</sequence>
<dbReference type="Proteomes" id="UP000236895">
    <property type="component" value="Unassembled WGS sequence"/>
</dbReference>
<dbReference type="PROSITE" id="PS51257">
    <property type="entry name" value="PROKAR_LIPOPROTEIN"/>
    <property type="match status" value="1"/>
</dbReference>
<feature type="region of interest" description="Disordered" evidence="1">
    <location>
        <begin position="29"/>
        <end position="61"/>
    </location>
</feature>
<comment type="caution">
    <text evidence="2">The sequence shown here is derived from an EMBL/GenBank/DDBJ whole genome shotgun (WGS) entry which is preliminary data.</text>
</comment>
<reference evidence="2 3" key="1">
    <citation type="submission" date="2018-11" db="EMBL/GenBank/DDBJ databases">
        <title>Genome Analysis of Haplotype D of Candidatus Liberibacter Solanacearum.</title>
        <authorList>
            <person name="Katsir L."/>
            <person name="Ruan Z."/>
            <person name="Santos Garcia D."/>
            <person name="Piasezky A."/>
            <person name="Jiang J."/>
            <person name="Sela N."/>
            <person name="Freilich S."/>
            <person name="Bahar O."/>
        </authorList>
    </citation>
    <scope>NUCLEOTIDE SEQUENCE [LARGE SCALE GENOMIC DNA]</scope>
    <source>
        <strain evidence="3">haplotype D1</strain>
    </source>
</reference>
<dbReference type="RefSeq" id="WP_103847156.1">
    <property type="nucleotide sequence ID" value="NZ_PKRU02000001.1"/>
</dbReference>
<proteinExistence type="predicted"/>